<evidence type="ECO:0000313" key="1">
    <source>
        <dbReference type="EMBL" id="SHL14260.1"/>
    </source>
</evidence>
<proteinExistence type="predicted"/>
<gene>
    <name evidence="1" type="ORF">SAMN05444484_101455</name>
</gene>
<evidence type="ECO:0000313" key="2">
    <source>
        <dbReference type="Proteomes" id="UP000184028"/>
    </source>
</evidence>
<name>A0A1M6Y7J4_9FLAO</name>
<accession>A0A1M6Y7J4</accession>
<sequence>MVISIAKFNGNDNIKYQWQSQNSMAMAKFNGNDNIKSQY</sequence>
<dbReference type="AlphaFoldDB" id="A0A1M6Y7J4"/>
<dbReference type="STRING" id="946677.SAMN05444484_101455"/>
<dbReference type="EMBL" id="FRBT01000001">
    <property type="protein sequence ID" value="SHL14260.1"/>
    <property type="molecule type" value="Genomic_DNA"/>
</dbReference>
<dbReference type="Proteomes" id="UP000184028">
    <property type="component" value="Unassembled WGS sequence"/>
</dbReference>
<protein>
    <submittedName>
        <fullName evidence="1">Uncharacterized protein</fullName>
    </submittedName>
</protein>
<organism evidence="1 2">
    <name type="scientific">Flavobacterium chilense</name>
    <dbReference type="NCBI Taxonomy" id="946677"/>
    <lineage>
        <taxon>Bacteria</taxon>
        <taxon>Pseudomonadati</taxon>
        <taxon>Bacteroidota</taxon>
        <taxon>Flavobacteriia</taxon>
        <taxon>Flavobacteriales</taxon>
        <taxon>Flavobacteriaceae</taxon>
        <taxon>Flavobacterium</taxon>
    </lineage>
</organism>
<keyword evidence="2" id="KW-1185">Reference proteome</keyword>
<reference evidence="2" key="1">
    <citation type="submission" date="2016-11" db="EMBL/GenBank/DDBJ databases">
        <authorList>
            <person name="Varghese N."/>
            <person name="Submissions S."/>
        </authorList>
    </citation>
    <scope>NUCLEOTIDE SEQUENCE [LARGE SCALE GENOMIC DNA]</scope>
    <source>
        <strain evidence="2">DSM 24724</strain>
    </source>
</reference>